<name>A0AAE0N0L5_9PEZI</name>
<proteinExistence type="predicted"/>
<evidence type="ECO:0000313" key="3">
    <source>
        <dbReference type="Proteomes" id="UP001287356"/>
    </source>
</evidence>
<evidence type="ECO:0000256" key="1">
    <source>
        <dbReference type="SAM" id="MobiDB-lite"/>
    </source>
</evidence>
<comment type="caution">
    <text evidence="2">The sequence shown here is derived from an EMBL/GenBank/DDBJ whole genome shotgun (WGS) entry which is preliminary data.</text>
</comment>
<sequence>MDAPHNRTQCQIHDCKPNTIDGALPDGHRTDSKEYVETALRVRAFMGRAISTQYAIRVPDAGEMETEPPNCLLSARPETLCGSYGEPSNPPTVLGQDSTKDSGHSATDPSPPLKGGKHKVFYTSSDTKGRVFQKEIPKIVSDDFVDLKILYSEPLWKAVSTAKSDPADISMSLKVFKTVKKFFNQKHVLEDLKKRDLQLQIVEKGLVPLAFIGGGPSTTSTCGDETACWKMLCGLKAQFTNAEASLSSTATIGGLILVTHSERTLPTLYAITAHHPLRKLYQEFVSAGALAHVPDKHDFTRTIGRVPDTFRRSVHRPRNRDWVLVEIDRREWKSNLLVELPSTGSSVIGSKAYRAVEKDGPWAVRNTELRLAPRRLPKHLVVIALTSSGFKHGVLAAKGSSILTASGSAFVDAMDFVPGNTRSNLLPGDSGSWVVGASDGFVYGHVLSADSFGEAYVMPMCDTLSEVRSFTGAKCVSLPSGSDVVFMRDLGLQSQVQVQSVDSISGYSSSYLQTLPTPPPFLFRY</sequence>
<evidence type="ECO:0000313" key="2">
    <source>
        <dbReference type="EMBL" id="KAK3365835.1"/>
    </source>
</evidence>
<organism evidence="2 3">
    <name type="scientific">Lasiosphaeria ovina</name>
    <dbReference type="NCBI Taxonomy" id="92902"/>
    <lineage>
        <taxon>Eukaryota</taxon>
        <taxon>Fungi</taxon>
        <taxon>Dikarya</taxon>
        <taxon>Ascomycota</taxon>
        <taxon>Pezizomycotina</taxon>
        <taxon>Sordariomycetes</taxon>
        <taxon>Sordariomycetidae</taxon>
        <taxon>Sordariales</taxon>
        <taxon>Lasiosphaeriaceae</taxon>
        <taxon>Lasiosphaeria</taxon>
    </lineage>
</organism>
<dbReference type="Proteomes" id="UP001287356">
    <property type="component" value="Unassembled WGS sequence"/>
</dbReference>
<feature type="region of interest" description="Disordered" evidence="1">
    <location>
        <begin position="82"/>
        <end position="118"/>
    </location>
</feature>
<reference evidence="2" key="1">
    <citation type="journal article" date="2023" name="Mol. Phylogenet. Evol.">
        <title>Genome-scale phylogeny and comparative genomics of the fungal order Sordariales.</title>
        <authorList>
            <person name="Hensen N."/>
            <person name="Bonometti L."/>
            <person name="Westerberg I."/>
            <person name="Brannstrom I.O."/>
            <person name="Guillou S."/>
            <person name="Cros-Aarteil S."/>
            <person name="Calhoun S."/>
            <person name="Haridas S."/>
            <person name="Kuo A."/>
            <person name="Mondo S."/>
            <person name="Pangilinan J."/>
            <person name="Riley R."/>
            <person name="LaButti K."/>
            <person name="Andreopoulos B."/>
            <person name="Lipzen A."/>
            <person name="Chen C."/>
            <person name="Yan M."/>
            <person name="Daum C."/>
            <person name="Ng V."/>
            <person name="Clum A."/>
            <person name="Steindorff A."/>
            <person name="Ohm R.A."/>
            <person name="Martin F."/>
            <person name="Silar P."/>
            <person name="Natvig D.O."/>
            <person name="Lalanne C."/>
            <person name="Gautier V."/>
            <person name="Ament-Velasquez S.L."/>
            <person name="Kruys A."/>
            <person name="Hutchinson M.I."/>
            <person name="Powell A.J."/>
            <person name="Barry K."/>
            <person name="Miller A.N."/>
            <person name="Grigoriev I.V."/>
            <person name="Debuchy R."/>
            <person name="Gladieux P."/>
            <person name="Hiltunen Thoren M."/>
            <person name="Johannesson H."/>
        </authorList>
    </citation>
    <scope>NUCLEOTIDE SEQUENCE</scope>
    <source>
        <strain evidence="2">CBS 958.72</strain>
    </source>
</reference>
<protein>
    <submittedName>
        <fullName evidence="2">Uncharacterized protein</fullName>
    </submittedName>
</protein>
<gene>
    <name evidence="2" type="ORF">B0T24DRAFT_711131</name>
</gene>
<dbReference type="AlphaFoldDB" id="A0AAE0N0L5"/>
<accession>A0AAE0N0L5</accession>
<reference evidence="2" key="2">
    <citation type="submission" date="2023-06" db="EMBL/GenBank/DDBJ databases">
        <authorList>
            <consortium name="Lawrence Berkeley National Laboratory"/>
            <person name="Haridas S."/>
            <person name="Hensen N."/>
            <person name="Bonometti L."/>
            <person name="Westerberg I."/>
            <person name="Brannstrom I.O."/>
            <person name="Guillou S."/>
            <person name="Cros-Aarteil S."/>
            <person name="Calhoun S."/>
            <person name="Kuo A."/>
            <person name="Mondo S."/>
            <person name="Pangilinan J."/>
            <person name="Riley R."/>
            <person name="Labutti K."/>
            <person name="Andreopoulos B."/>
            <person name="Lipzen A."/>
            <person name="Chen C."/>
            <person name="Yanf M."/>
            <person name="Daum C."/>
            <person name="Ng V."/>
            <person name="Clum A."/>
            <person name="Steindorff A."/>
            <person name="Ohm R."/>
            <person name="Martin F."/>
            <person name="Silar P."/>
            <person name="Natvig D."/>
            <person name="Lalanne C."/>
            <person name="Gautier V."/>
            <person name="Ament-Velasquez S.L."/>
            <person name="Kruys A."/>
            <person name="Hutchinson M.I."/>
            <person name="Powell A.J."/>
            <person name="Barry K."/>
            <person name="Miller A.N."/>
            <person name="Grigoriev I.V."/>
            <person name="Debuchy R."/>
            <person name="Gladieux P."/>
            <person name="Thoren M.H."/>
            <person name="Johannesson H."/>
        </authorList>
    </citation>
    <scope>NUCLEOTIDE SEQUENCE</scope>
    <source>
        <strain evidence="2">CBS 958.72</strain>
    </source>
</reference>
<keyword evidence="3" id="KW-1185">Reference proteome</keyword>
<dbReference type="EMBL" id="JAULSN010000008">
    <property type="protein sequence ID" value="KAK3365835.1"/>
    <property type="molecule type" value="Genomic_DNA"/>
</dbReference>